<evidence type="ECO:0000313" key="7">
    <source>
        <dbReference type="EMBL" id="RMA44258.1"/>
    </source>
</evidence>
<evidence type="ECO:0000256" key="4">
    <source>
        <dbReference type="ARBA" id="ARBA00023136"/>
    </source>
</evidence>
<feature type="transmembrane region" description="Helical" evidence="5">
    <location>
        <begin position="140"/>
        <end position="162"/>
    </location>
</feature>
<comment type="caution">
    <text evidence="7">The sequence shown here is derived from an EMBL/GenBank/DDBJ whole genome shotgun (WGS) entry which is preliminary data.</text>
</comment>
<dbReference type="PANTHER" id="PTHR32322">
    <property type="entry name" value="INNER MEMBRANE TRANSPORTER"/>
    <property type="match status" value="1"/>
</dbReference>
<dbReference type="SUPFAM" id="SSF103481">
    <property type="entry name" value="Multidrug resistance efflux transporter EmrE"/>
    <property type="match status" value="2"/>
</dbReference>
<dbReference type="InterPro" id="IPR050638">
    <property type="entry name" value="AA-Vitamin_Transporters"/>
</dbReference>
<dbReference type="InterPro" id="IPR037185">
    <property type="entry name" value="EmrE-like"/>
</dbReference>
<keyword evidence="4 5" id="KW-0472">Membrane</keyword>
<organism evidence="7 8">
    <name type="scientific">Rhodophyticola porphyridii</name>
    <dbReference type="NCBI Taxonomy" id="1852017"/>
    <lineage>
        <taxon>Bacteria</taxon>
        <taxon>Pseudomonadati</taxon>
        <taxon>Pseudomonadota</taxon>
        <taxon>Alphaproteobacteria</taxon>
        <taxon>Rhodobacterales</taxon>
        <taxon>Roseobacteraceae</taxon>
        <taxon>Rhodophyticola</taxon>
    </lineage>
</organism>
<dbReference type="GO" id="GO:0016020">
    <property type="term" value="C:membrane"/>
    <property type="evidence" value="ECO:0007669"/>
    <property type="project" value="UniProtKB-SubCell"/>
</dbReference>
<dbReference type="OrthoDB" id="321830at2"/>
<dbReference type="PANTHER" id="PTHR32322:SF9">
    <property type="entry name" value="AMINO-ACID METABOLITE EFFLUX PUMP-RELATED"/>
    <property type="match status" value="1"/>
</dbReference>
<sequence length="287" mass="29275">MRLGVLTTLVMIAFAANSILNRLAVGGAYIGALEFSLIRVVAGAAMLCALVLFRGGRLPLLARGRIAGALWLSLYLLGFSVAYTSLDAGLGALILFGVVQITMFAGGVIGGDKPPLRRWIGAGLALVGLTWLIWPAGTVMVPGIAAAAMAAAGLGWGLYSLAGRKAREPLPDTAANFLLAVPICWLPVLLWPAEPDAVSTTATGTSLAIVAGAITSGLGYALWYGVLPRLGASVGGLVQLTVPVIAIVGGMLLLGEEITLRLVAASALVLGGIAYGLFQRRIGSSGS</sequence>
<evidence type="ECO:0000256" key="1">
    <source>
        <dbReference type="ARBA" id="ARBA00004141"/>
    </source>
</evidence>
<feature type="transmembrane region" description="Helical" evidence="5">
    <location>
        <begin position="260"/>
        <end position="278"/>
    </location>
</feature>
<reference evidence="7 8" key="1">
    <citation type="submission" date="2018-10" db="EMBL/GenBank/DDBJ databases">
        <authorList>
            <person name="Jung H.S."/>
            <person name="Jeon C.O."/>
        </authorList>
    </citation>
    <scope>NUCLEOTIDE SEQUENCE [LARGE SCALE GENOMIC DNA]</scope>
    <source>
        <strain evidence="7 8">MA-7-27</strain>
    </source>
</reference>
<comment type="subcellular location">
    <subcellularLocation>
        <location evidence="1">Membrane</location>
        <topology evidence="1">Multi-pass membrane protein</topology>
    </subcellularLocation>
</comment>
<dbReference type="InterPro" id="IPR000620">
    <property type="entry name" value="EamA_dom"/>
</dbReference>
<dbReference type="AlphaFoldDB" id="A0A3L9YAC2"/>
<dbReference type="Pfam" id="PF00892">
    <property type="entry name" value="EamA"/>
    <property type="match status" value="1"/>
</dbReference>
<evidence type="ECO:0000259" key="6">
    <source>
        <dbReference type="Pfam" id="PF00892"/>
    </source>
</evidence>
<feature type="transmembrane region" description="Helical" evidence="5">
    <location>
        <begin position="65"/>
        <end position="83"/>
    </location>
</feature>
<protein>
    <submittedName>
        <fullName evidence="7">DMT family transporter</fullName>
    </submittedName>
</protein>
<feature type="transmembrane region" description="Helical" evidence="5">
    <location>
        <begin position="116"/>
        <end position="134"/>
    </location>
</feature>
<keyword evidence="3 5" id="KW-1133">Transmembrane helix</keyword>
<dbReference type="EMBL" id="RCNT01000001">
    <property type="protein sequence ID" value="RMA44258.1"/>
    <property type="molecule type" value="Genomic_DNA"/>
</dbReference>
<evidence type="ECO:0000256" key="3">
    <source>
        <dbReference type="ARBA" id="ARBA00022989"/>
    </source>
</evidence>
<evidence type="ECO:0000256" key="5">
    <source>
        <dbReference type="SAM" id="Phobius"/>
    </source>
</evidence>
<evidence type="ECO:0000313" key="8">
    <source>
        <dbReference type="Proteomes" id="UP000281343"/>
    </source>
</evidence>
<dbReference type="Proteomes" id="UP000281343">
    <property type="component" value="Unassembled WGS sequence"/>
</dbReference>
<name>A0A3L9YAC2_9RHOB</name>
<keyword evidence="8" id="KW-1185">Reference proteome</keyword>
<feature type="domain" description="EamA" evidence="6">
    <location>
        <begin position="146"/>
        <end position="274"/>
    </location>
</feature>
<proteinExistence type="predicted"/>
<feature type="transmembrane region" description="Helical" evidence="5">
    <location>
        <begin position="89"/>
        <end position="109"/>
    </location>
</feature>
<feature type="transmembrane region" description="Helical" evidence="5">
    <location>
        <begin position="205"/>
        <end position="227"/>
    </location>
</feature>
<feature type="transmembrane region" description="Helical" evidence="5">
    <location>
        <begin position="174"/>
        <end position="193"/>
    </location>
</feature>
<gene>
    <name evidence="7" type="ORF">D9R08_04110</name>
</gene>
<feature type="transmembrane region" description="Helical" evidence="5">
    <location>
        <begin position="28"/>
        <end position="53"/>
    </location>
</feature>
<accession>A0A3L9YAC2</accession>
<feature type="transmembrane region" description="Helical" evidence="5">
    <location>
        <begin position="234"/>
        <end position="254"/>
    </location>
</feature>
<keyword evidence="2 5" id="KW-0812">Transmembrane</keyword>
<evidence type="ECO:0000256" key="2">
    <source>
        <dbReference type="ARBA" id="ARBA00022692"/>
    </source>
</evidence>